<evidence type="ECO:0000313" key="1">
    <source>
        <dbReference type="EMBL" id="TGB02026.1"/>
    </source>
</evidence>
<name>A0A4Z0GW92_9BACI</name>
<evidence type="ECO:0008006" key="3">
    <source>
        <dbReference type="Google" id="ProtNLM"/>
    </source>
</evidence>
<dbReference type="Proteomes" id="UP000297982">
    <property type="component" value="Unassembled WGS sequence"/>
</dbReference>
<protein>
    <recommendedName>
        <fullName evidence="3">DUF2007 domain-containing protein</fullName>
    </recommendedName>
</protein>
<dbReference type="STRING" id="192814.GCA_900166575_03877"/>
<keyword evidence="2" id="KW-1185">Reference proteome</keyword>
<proteinExistence type="predicted"/>
<reference evidence="1 2" key="1">
    <citation type="journal article" date="2003" name="Int. J. Syst. Evol. Microbiol.">
        <title>Halobacillus salinus sp. nov., isolated from a salt lake on the coast of the East Sea in Korea.</title>
        <authorList>
            <person name="Yoon J.H."/>
            <person name="Kang K.H."/>
            <person name="Park Y.H."/>
        </authorList>
    </citation>
    <scope>NUCLEOTIDE SEQUENCE [LARGE SCALE GENOMIC DNA]</scope>
    <source>
        <strain evidence="1 2">HSL-3</strain>
    </source>
</reference>
<sequence length="83" mass="9269">MNPAINGLKYLLSNKKSLVYSTFDLKGYTRAAANLQAAGIPFRTASYSSPRETGAAYSDLTVQFKVYVKKEHQSEAQKVIHQR</sequence>
<gene>
    <name evidence="1" type="ORF">E4663_15455</name>
</gene>
<comment type="caution">
    <text evidence="1">The sequence shown here is derived from an EMBL/GenBank/DDBJ whole genome shotgun (WGS) entry which is preliminary data.</text>
</comment>
<dbReference type="EMBL" id="SRJC01000004">
    <property type="protein sequence ID" value="TGB02026.1"/>
    <property type="molecule type" value="Genomic_DNA"/>
</dbReference>
<dbReference type="RefSeq" id="WP_079477294.1">
    <property type="nucleotide sequence ID" value="NZ_FVYZ01000002.1"/>
</dbReference>
<accession>A0A4Z0GW92</accession>
<organism evidence="1 2">
    <name type="scientific">Halobacillus salinus</name>
    <dbReference type="NCBI Taxonomy" id="192814"/>
    <lineage>
        <taxon>Bacteria</taxon>
        <taxon>Bacillati</taxon>
        <taxon>Bacillota</taxon>
        <taxon>Bacilli</taxon>
        <taxon>Bacillales</taxon>
        <taxon>Bacillaceae</taxon>
        <taxon>Halobacillus</taxon>
    </lineage>
</organism>
<evidence type="ECO:0000313" key="2">
    <source>
        <dbReference type="Proteomes" id="UP000297982"/>
    </source>
</evidence>
<dbReference type="AlphaFoldDB" id="A0A4Z0GW92"/>